<organism evidence="1 2">
    <name type="scientific">Lithospermum erythrorhizon</name>
    <name type="common">Purple gromwell</name>
    <name type="synonym">Lithospermum officinale var. erythrorhizon</name>
    <dbReference type="NCBI Taxonomy" id="34254"/>
    <lineage>
        <taxon>Eukaryota</taxon>
        <taxon>Viridiplantae</taxon>
        <taxon>Streptophyta</taxon>
        <taxon>Embryophyta</taxon>
        <taxon>Tracheophyta</taxon>
        <taxon>Spermatophyta</taxon>
        <taxon>Magnoliopsida</taxon>
        <taxon>eudicotyledons</taxon>
        <taxon>Gunneridae</taxon>
        <taxon>Pentapetalae</taxon>
        <taxon>asterids</taxon>
        <taxon>lamiids</taxon>
        <taxon>Boraginales</taxon>
        <taxon>Boraginaceae</taxon>
        <taxon>Boraginoideae</taxon>
        <taxon>Lithospermeae</taxon>
        <taxon>Lithospermum</taxon>
    </lineage>
</organism>
<dbReference type="PANTHER" id="PTHR33384">
    <property type="entry name" value="EXPRESSED PROTEIN"/>
    <property type="match status" value="1"/>
</dbReference>
<dbReference type="AlphaFoldDB" id="A0AAV3PLS1"/>
<sequence>MNHQYAAEKMMQCSVSSSNGLVCPKPRRVSRFNTNLYDPGLPLQWHVSQQQEACDAKAANELLDIILAKGGDGDGVEQPAAATAAQLASSPPFFSGSPPSRVSNPVIQDARFGHEVVPLSPRALSIPSGLGSSPSPSARMGGCVRANFANNPVVRVEGFDCFNRDRRVGSIPALA</sequence>
<evidence type="ECO:0000313" key="2">
    <source>
        <dbReference type="Proteomes" id="UP001454036"/>
    </source>
</evidence>
<dbReference type="PANTHER" id="PTHR33384:SF1">
    <property type="entry name" value="EXPRESSED PROTEIN"/>
    <property type="match status" value="1"/>
</dbReference>
<gene>
    <name evidence="1" type="ORF">LIER_10753</name>
</gene>
<keyword evidence="2" id="KW-1185">Reference proteome</keyword>
<evidence type="ECO:0000313" key="1">
    <source>
        <dbReference type="EMBL" id="GAA0152220.1"/>
    </source>
</evidence>
<dbReference type="Proteomes" id="UP001454036">
    <property type="component" value="Unassembled WGS sequence"/>
</dbReference>
<dbReference type="EMBL" id="BAABME010001939">
    <property type="protein sequence ID" value="GAA0152220.1"/>
    <property type="molecule type" value="Genomic_DNA"/>
</dbReference>
<name>A0AAV3PLS1_LITER</name>
<comment type="caution">
    <text evidence="1">The sequence shown here is derived from an EMBL/GenBank/DDBJ whole genome shotgun (WGS) entry which is preliminary data.</text>
</comment>
<proteinExistence type="predicted"/>
<reference evidence="1 2" key="1">
    <citation type="submission" date="2024-01" db="EMBL/GenBank/DDBJ databases">
        <title>The complete chloroplast genome sequence of Lithospermum erythrorhizon: insights into the phylogenetic relationship among Boraginaceae species and the maternal lineages of purple gromwells.</title>
        <authorList>
            <person name="Okada T."/>
            <person name="Watanabe K."/>
        </authorList>
    </citation>
    <scope>NUCLEOTIDE SEQUENCE [LARGE SCALE GENOMIC DNA]</scope>
</reference>
<accession>A0AAV3PLS1</accession>
<protein>
    <submittedName>
        <fullName evidence="1">Uncharacterized protein</fullName>
    </submittedName>
</protein>